<dbReference type="InterPro" id="IPR012337">
    <property type="entry name" value="RNaseH-like_sf"/>
</dbReference>
<dbReference type="PANTHER" id="PTHR42648:SF18">
    <property type="entry name" value="RETROTRANSPOSON, UNCLASSIFIED-LIKE PROTEIN"/>
    <property type="match status" value="1"/>
</dbReference>
<feature type="non-terminal residue" evidence="4">
    <location>
        <position position="1"/>
    </location>
</feature>
<dbReference type="Gene3D" id="3.30.420.10">
    <property type="entry name" value="Ribonuclease H-like superfamily/Ribonuclease H"/>
    <property type="match status" value="1"/>
</dbReference>
<evidence type="ECO:0000313" key="4">
    <source>
        <dbReference type="EMBL" id="DBA04215.1"/>
    </source>
</evidence>
<dbReference type="SUPFAM" id="SSF53098">
    <property type="entry name" value="Ribonuclease H-like"/>
    <property type="match status" value="1"/>
</dbReference>
<protein>
    <recommendedName>
        <fullName evidence="3">Integrase catalytic domain-containing protein</fullName>
    </recommendedName>
</protein>
<dbReference type="InterPro" id="IPR039537">
    <property type="entry name" value="Retrotran_Ty1/copia-like"/>
</dbReference>
<evidence type="ECO:0000256" key="2">
    <source>
        <dbReference type="SAM" id="MobiDB-lite"/>
    </source>
</evidence>
<feature type="compositionally biased region" description="Basic residues" evidence="2">
    <location>
        <begin position="189"/>
        <end position="201"/>
    </location>
</feature>
<name>A0AAV2ZE43_9STRA</name>
<organism evidence="4 5">
    <name type="scientific">Lagenidium giganteum</name>
    <dbReference type="NCBI Taxonomy" id="4803"/>
    <lineage>
        <taxon>Eukaryota</taxon>
        <taxon>Sar</taxon>
        <taxon>Stramenopiles</taxon>
        <taxon>Oomycota</taxon>
        <taxon>Peronosporomycetes</taxon>
        <taxon>Pythiales</taxon>
        <taxon>Pythiaceae</taxon>
    </lineage>
</organism>
<evidence type="ECO:0000313" key="5">
    <source>
        <dbReference type="Proteomes" id="UP001146120"/>
    </source>
</evidence>
<feature type="region of interest" description="Disordered" evidence="2">
    <location>
        <begin position="154"/>
        <end position="228"/>
    </location>
</feature>
<gene>
    <name evidence="4" type="ORF">N0F65_004323</name>
</gene>
<keyword evidence="1" id="KW-0645">Protease</keyword>
<dbReference type="PANTHER" id="PTHR42648">
    <property type="entry name" value="TRANSPOSASE, PUTATIVE-RELATED"/>
    <property type="match status" value="1"/>
</dbReference>
<dbReference type="GO" id="GO:0015074">
    <property type="term" value="P:DNA integration"/>
    <property type="evidence" value="ECO:0007669"/>
    <property type="project" value="InterPro"/>
</dbReference>
<feature type="region of interest" description="Disordered" evidence="2">
    <location>
        <begin position="243"/>
        <end position="264"/>
    </location>
</feature>
<evidence type="ECO:0000256" key="1">
    <source>
        <dbReference type="ARBA" id="ARBA00022670"/>
    </source>
</evidence>
<feature type="compositionally biased region" description="Basic and acidic residues" evidence="2">
    <location>
        <begin position="176"/>
        <end position="185"/>
    </location>
</feature>
<feature type="domain" description="Integrase catalytic" evidence="3">
    <location>
        <begin position="459"/>
        <end position="630"/>
    </location>
</feature>
<dbReference type="Pfam" id="PF22936">
    <property type="entry name" value="Pol_BBD"/>
    <property type="match status" value="1"/>
</dbReference>
<dbReference type="InterPro" id="IPR001584">
    <property type="entry name" value="Integrase_cat-core"/>
</dbReference>
<sequence>PLAVKFTPRREYVLAPSEGDDDNKMKGLYMALKYDPTRLGISLFNGRNNFDLWQLNVSIVLHCEKIMPIIKEIETMSPDWPRTRPGSYVGSIRRWQDERRNEAPLPDEERAQMMITNAGGLYPDLPWEQTDLIRPNRPWSLREAQLRFKAAERHRNAFQQADRGKHRDHRSTRQQHNSDRGEKAAPGRSKSKVNHRKGKSKRQVELDETDDDDEPPQKTRRLGSDIRHDSLADVKKRIRCNKSRQVGHWASECPENSDSSEEDSGRATAILGMVLSKPTASLGSEMIEWVLDRGSQVNTCRDFTCFVETRSSVSRELRMANSALQAVDMEGDMQITVVNEWNQLKEDRLIEQVLYVLTAAANLLSIDHMQRFGIFSKDQKTCWLTKPKLKLQLDKVDGIYRMETPRQDSSVWHGHFCHANMHLSRTDSVMLRDHDLQVTTVPCTLAMMKRMMYPRRQSYAKIPLERLSTDICTITVRAMRKAAMFQLIVDECTRFKWVFLRQRKHKAAQHILDFVTRLHVEHQSHHTRRVSVIHIYQGGDFTSATLRTFCLDDGIKSEFTQAYSPQETGIVRAMLSATQLPDVLLGKAHQHVAYTENLMPTQSLTKKSRSRACTDDRTNSTPLRARSAYCSC</sequence>
<dbReference type="InterPro" id="IPR054722">
    <property type="entry name" value="PolX-like_BBD"/>
</dbReference>
<dbReference type="EMBL" id="DAKRPA010000011">
    <property type="protein sequence ID" value="DBA04215.1"/>
    <property type="molecule type" value="Genomic_DNA"/>
</dbReference>
<proteinExistence type="predicted"/>
<comment type="caution">
    <text evidence="4">The sequence shown here is derived from an EMBL/GenBank/DDBJ whole genome shotgun (WGS) entry which is preliminary data.</text>
</comment>
<dbReference type="GO" id="GO:0006508">
    <property type="term" value="P:proteolysis"/>
    <property type="evidence" value="ECO:0007669"/>
    <property type="project" value="UniProtKB-KW"/>
</dbReference>
<reference evidence="4" key="1">
    <citation type="submission" date="2022-11" db="EMBL/GenBank/DDBJ databases">
        <authorList>
            <person name="Morgan W.R."/>
            <person name="Tartar A."/>
        </authorList>
    </citation>
    <scope>NUCLEOTIDE SEQUENCE</scope>
    <source>
        <strain evidence="4">ARSEF 373</strain>
    </source>
</reference>
<dbReference type="InterPro" id="IPR036397">
    <property type="entry name" value="RNaseH_sf"/>
</dbReference>
<accession>A0AAV2ZE43</accession>
<keyword evidence="5" id="KW-1185">Reference proteome</keyword>
<keyword evidence="1" id="KW-0378">Hydrolase</keyword>
<dbReference type="Proteomes" id="UP001146120">
    <property type="component" value="Unassembled WGS sequence"/>
</dbReference>
<dbReference type="GO" id="GO:0003676">
    <property type="term" value="F:nucleic acid binding"/>
    <property type="evidence" value="ECO:0007669"/>
    <property type="project" value="InterPro"/>
</dbReference>
<evidence type="ECO:0000259" key="3">
    <source>
        <dbReference type="PROSITE" id="PS50994"/>
    </source>
</evidence>
<dbReference type="AlphaFoldDB" id="A0AAV2ZE43"/>
<feature type="compositionally biased region" description="Basic residues" evidence="2">
    <location>
        <begin position="164"/>
        <end position="173"/>
    </location>
</feature>
<dbReference type="PROSITE" id="PS50994">
    <property type="entry name" value="INTEGRASE"/>
    <property type="match status" value="1"/>
</dbReference>
<dbReference type="GO" id="GO:0008233">
    <property type="term" value="F:peptidase activity"/>
    <property type="evidence" value="ECO:0007669"/>
    <property type="project" value="UniProtKB-KW"/>
</dbReference>
<reference evidence="4" key="2">
    <citation type="journal article" date="2023" name="Microbiol Resour">
        <title>Decontamination and Annotation of the Draft Genome Sequence of the Oomycete Lagenidium giganteum ARSEF 373.</title>
        <authorList>
            <person name="Morgan W.R."/>
            <person name="Tartar A."/>
        </authorList>
    </citation>
    <scope>NUCLEOTIDE SEQUENCE</scope>
    <source>
        <strain evidence="4">ARSEF 373</strain>
    </source>
</reference>